<evidence type="ECO:0000259" key="7">
    <source>
        <dbReference type="PROSITE" id="PS51379"/>
    </source>
</evidence>
<evidence type="ECO:0000256" key="3">
    <source>
        <dbReference type="ARBA" id="ARBA00022723"/>
    </source>
</evidence>
<evidence type="ECO:0000256" key="4">
    <source>
        <dbReference type="ARBA" id="ARBA00022982"/>
    </source>
</evidence>
<dbReference type="InterPro" id="IPR009051">
    <property type="entry name" value="Helical_ferredxn"/>
</dbReference>
<evidence type="ECO:0000256" key="2">
    <source>
        <dbReference type="ARBA" id="ARBA00022485"/>
    </source>
</evidence>
<proteinExistence type="predicted"/>
<comment type="caution">
    <text evidence="8">The sequence shown here is derived from an EMBL/GenBank/DDBJ whole genome shotgun (WGS) entry which is preliminary data.</text>
</comment>
<keyword evidence="5" id="KW-0408">Iron</keyword>
<keyword evidence="3" id="KW-0479">Metal-binding</keyword>
<evidence type="ECO:0000256" key="5">
    <source>
        <dbReference type="ARBA" id="ARBA00023004"/>
    </source>
</evidence>
<gene>
    <name evidence="8" type="ORF">ASN18_1343</name>
</gene>
<dbReference type="InterPro" id="IPR017900">
    <property type="entry name" value="4Fe4S_Fe_S_CS"/>
</dbReference>
<sequence length="530" mass="59940">MAEEKTAGGHCNDACEANERIQEQLKFSKIKYKPVELTGEVEIPDLNPNSMLAVKPQLLTAKEMLEHLGYPADGLIPNWKEVFLKKMDEMLKKYRSVKLYMDICVRCGACVDKCHYYLGTGDPLNMPVARQELMRKVYRRYFTIQGKLFGSRFVNGSDLSEELLVMWYTYFYQCSECRRCSVFCPYGIDTAEITMAAREILNSVGLVQKYMHEIIYKAQTAGNNLGMQQNAIVNALEFVQDDLQEQLERDDIRIPIDEEGAEVLFVTPSADFFASPHIESLYGYAKVFHQAGISWTMSTYASEGGNFGLFVHNYENMKKINKRIWEAARDLKVKRVVGGECGHMWRVLCNYSNTMWGPFDYLDPKYKRPQHICELTNDLLKRGALKIDKTANAEFVVTMHDSCQVARAMELGGVPDGQFEIPRAVIRGVCEKFVDMPAETIRERTFCCGAGQGLLGDDMLPTRVKGAMPRMQAYHYAKRESGVNFVALICAICKAQLSKMFPTYGIAMEEVGGVHQLVGRAIVLGAKEGV</sequence>
<dbReference type="Pfam" id="PF02754">
    <property type="entry name" value="CCG"/>
    <property type="match status" value="1"/>
</dbReference>
<dbReference type="PROSITE" id="PS51379">
    <property type="entry name" value="4FE4S_FER_2"/>
    <property type="match status" value="1"/>
</dbReference>
<keyword evidence="1" id="KW-0813">Transport</keyword>
<keyword evidence="9" id="KW-1185">Reference proteome</keyword>
<evidence type="ECO:0000256" key="1">
    <source>
        <dbReference type="ARBA" id="ARBA00022448"/>
    </source>
</evidence>
<dbReference type="PROSITE" id="PS00198">
    <property type="entry name" value="4FE4S_FER_1"/>
    <property type="match status" value="1"/>
</dbReference>
<keyword evidence="2" id="KW-0004">4Fe-4S</keyword>
<name>A0ABR5SG48_9BACT</name>
<dbReference type="PANTHER" id="PTHR43551:SF1">
    <property type="entry name" value="HETERODISULFIDE REDUCTASE"/>
    <property type="match status" value="1"/>
</dbReference>
<dbReference type="NCBIfam" id="NF045796">
    <property type="entry name" value="DsrK"/>
    <property type="match status" value="1"/>
</dbReference>
<protein>
    <submittedName>
        <fullName evidence="8">Fe-S oxidoreductase</fullName>
    </submittedName>
</protein>
<reference evidence="8 9" key="1">
    <citation type="submission" date="2015-11" db="EMBL/GenBank/DDBJ databases">
        <authorList>
            <person name="Lin W."/>
        </authorList>
    </citation>
    <scope>NUCLEOTIDE SEQUENCE [LARGE SCALE GENOMIC DNA]</scope>
    <source>
        <strain evidence="8 9">HCH-1</strain>
    </source>
</reference>
<dbReference type="Pfam" id="PF13183">
    <property type="entry name" value="Fer4_8"/>
    <property type="match status" value="1"/>
</dbReference>
<evidence type="ECO:0000313" key="8">
    <source>
        <dbReference type="EMBL" id="KWT87227.1"/>
    </source>
</evidence>
<dbReference type="PANTHER" id="PTHR43551">
    <property type="entry name" value="FUMARATE REDUCTASE IRON-SULFUR SUBUNIT"/>
    <property type="match status" value="1"/>
</dbReference>
<accession>A0ABR5SG48</accession>
<dbReference type="RefSeq" id="WP_085051972.1">
    <property type="nucleotide sequence ID" value="NZ_LNQR01000052.1"/>
</dbReference>
<dbReference type="EMBL" id="LNQR01000052">
    <property type="protein sequence ID" value="KWT87227.1"/>
    <property type="molecule type" value="Genomic_DNA"/>
</dbReference>
<feature type="domain" description="4Fe-4S ferredoxin-type" evidence="7">
    <location>
        <begin position="95"/>
        <end position="124"/>
    </location>
</feature>
<dbReference type="Gene3D" id="1.10.1060.10">
    <property type="entry name" value="Alpha-helical ferredoxin"/>
    <property type="match status" value="1"/>
</dbReference>
<dbReference type="InterPro" id="IPR004017">
    <property type="entry name" value="Cys_rich_dom"/>
</dbReference>
<dbReference type="InterPro" id="IPR017896">
    <property type="entry name" value="4Fe4S_Fe-S-bd"/>
</dbReference>
<dbReference type="Proteomes" id="UP000060487">
    <property type="component" value="Unassembled WGS sequence"/>
</dbReference>
<dbReference type="SUPFAM" id="SSF46548">
    <property type="entry name" value="alpha-helical ferredoxin"/>
    <property type="match status" value="1"/>
</dbReference>
<evidence type="ECO:0000313" key="9">
    <source>
        <dbReference type="Proteomes" id="UP000060487"/>
    </source>
</evidence>
<keyword evidence="4" id="KW-0249">Electron transport</keyword>
<evidence type="ECO:0000256" key="6">
    <source>
        <dbReference type="ARBA" id="ARBA00023014"/>
    </source>
</evidence>
<organism evidence="8 9">
    <name type="scientific">Candidatus Magnetominusculus xianensis</name>
    <dbReference type="NCBI Taxonomy" id="1748249"/>
    <lineage>
        <taxon>Bacteria</taxon>
        <taxon>Pseudomonadati</taxon>
        <taxon>Nitrospirota</taxon>
        <taxon>Nitrospiria</taxon>
        <taxon>Nitrospirales</taxon>
        <taxon>Nitrospiraceae</taxon>
        <taxon>Candidatus Magnetominusculus</taxon>
    </lineage>
</organism>
<keyword evidence="6" id="KW-0411">Iron-sulfur</keyword>